<organism evidence="1 2">
    <name type="scientific">Empedobacter brevis</name>
    <dbReference type="NCBI Taxonomy" id="247"/>
    <lineage>
        <taxon>Bacteria</taxon>
        <taxon>Pseudomonadati</taxon>
        <taxon>Bacteroidota</taxon>
        <taxon>Flavobacteriia</taxon>
        <taxon>Flavobacteriales</taxon>
        <taxon>Weeksellaceae</taxon>
        <taxon>Empedobacter</taxon>
    </lineage>
</organism>
<name>A0AAJ1QHL5_9FLAO</name>
<sequence length="126" mass="14479">MKNQKQIKVGDKFYATCLMIESARSDKSYLEIEEWIVTKVLPTGFHLKEKVDKVTWGKVSSKNGDFGFLPNTPSFYKKYIAKDESFESNGLYKTKKAASKSSLSLVKQKITELNRIMKRLEKLSKS</sequence>
<comment type="caution">
    <text evidence="1">The sequence shown here is derived from an EMBL/GenBank/DDBJ whole genome shotgun (WGS) entry which is preliminary data.</text>
</comment>
<protein>
    <submittedName>
        <fullName evidence="1">Uncharacterized protein</fullName>
    </submittedName>
</protein>
<evidence type="ECO:0000313" key="1">
    <source>
        <dbReference type="EMBL" id="MDM1074221.1"/>
    </source>
</evidence>
<dbReference type="EMBL" id="JACAGJ010000012">
    <property type="protein sequence ID" value="MDM1074221.1"/>
    <property type="molecule type" value="Genomic_DNA"/>
</dbReference>
<dbReference type="Proteomes" id="UP001170959">
    <property type="component" value="Unassembled WGS sequence"/>
</dbReference>
<dbReference type="AlphaFoldDB" id="A0AAJ1QHL5"/>
<proteinExistence type="predicted"/>
<evidence type="ECO:0000313" key="2">
    <source>
        <dbReference type="Proteomes" id="UP001170959"/>
    </source>
</evidence>
<reference evidence="1" key="1">
    <citation type="submission" date="2020-06" db="EMBL/GenBank/DDBJ databases">
        <authorList>
            <person name="Dong N."/>
        </authorList>
    </citation>
    <scope>NUCLEOTIDE SEQUENCE</scope>
    <source>
        <strain evidence="1">R655-4</strain>
    </source>
</reference>
<accession>A0AAJ1QHL5</accession>
<gene>
    <name evidence="1" type="ORF">HX001_17180</name>
</gene>
<reference evidence="1" key="2">
    <citation type="journal article" date="2022" name="Sci. Total Environ.">
        <title>Prevalence, transmission, and molecular epidemiology of tet(X)-positive bacteria among humans, animals, and environmental niches in China: An epidemiological, and genomic-based study.</title>
        <authorList>
            <person name="Dong N."/>
            <person name="Zeng Y."/>
            <person name="Cai C."/>
            <person name="Sun C."/>
            <person name="Lu J."/>
            <person name="Liu C."/>
            <person name="Zhou H."/>
            <person name="Sun Q."/>
            <person name="Shu L."/>
            <person name="Wang H."/>
            <person name="Wang Y."/>
            <person name="Wang S."/>
            <person name="Wu C."/>
            <person name="Chan E.W."/>
            <person name="Chen G."/>
            <person name="Shen Z."/>
            <person name="Chen S."/>
            <person name="Zhang R."/>
        </authorList>
    </citation>
    <scope>NUCLEOTIDE SEQUENCE</scope>
    <source>
        <strain evidence="1">R655-4</strain>
    </source>
</reference>
<dbReference type="RefSeq" id="WP_286494460.1">
    <property type="nucleotide sequence ID" value="NZ_JACAGJ010000012.1"/>
</dbReference>